<keyword evidence="11" id="KW-1185">Reference proteome</keyword>
<keyword evidence="5" id="KW-0862">Zinc</keyword>
<feature type="compositionally biased region" description="Low complexity" evidence="8">
    <location>
        <begin position="522"/>
        <end position="546"/>
    </location>
</feature>
<sequence length="759" mass="82873">MVVTLFFQSLASAKKKNRMAEEAGAIVVRKDVMDRFHTIMAETKLEANELMEHFFGLYHWPNNISIKNELPDPQCSEERMQGDNETDGEIAFMGCSVDQNKQSKRPRDGDGPSGSTSTGSNTTGSFLSSLTSLTNQGTMPDPVLAFQSLLALYRRDDVTPNRRKNAPKRITQTNYNPTPCDTKPEDVLKKVMCSLCQATFDRFTDLLAHHKNTHNSDLSHPLRCRACGRTQTSEAGLVHHQIYVCKMVERPFTCEVCTLKFQSEEMVWVHKCSGDARKRFACEFCDHYKTESASDLEKHMRIHTGDKCFRCETCGFQTAWKKNLKEHMLKHSGLKPYICDYCGYSTADKHNLRAHRLKHGKEEGFDCSVCGLTFSCYRSLRLHKDTHNNTDKPFKCSVCDYRAKYKSVLHLHEVRHNHMRKSACDVCGQCFAYHKEMIDHRNQAHPDVEVGEKSAAGSNAGNSGSANGSVGGSGSGGGNADKTLTTLADISQSGPNASSHPTQTVAATQTNTLPMGASTPNPQQQQQQVSLQQPQQQQGPHHGQGPASTPQLQDAGMVHAQQQQGWKGTCLTRVDSLTQTCGGQGLVVPSSLAGFQVQQAPGAQNVTMQSFGAGVLSPWAGGMGANMHDFFGARMALGQNPNDSLLRQTAALSQAGTQTLPHPSTFVACPLPVFPGLNLAHLVLSFNSQQGTATAAVVVVVVVLVMGPTGIKGGVVQHLACYKRVPKPMESCAEPPPRECDFESNVCVQTCVGARAPAM</sequence>
<comment type="subcellular location">
    <subcellularLocation>
        <location evidence="1">Nucleus</location>
    </subcellularLocation>
</comment>
<dbReference type="Gene3D" id="3.30.160.60">
    <property type="entry name" value="Classic Zinc Finger"/>
    <property type="match status" value="5"/>
</dbReference>
<organism evidence="10 11">
    <name type="scientific">Pomacea canaliculata</name>
    <name type="common">Golden apple snail</name>
    <dbReference type="NCBI Taxonomy" id="400727"/>
    <lineage>
        <taxon>Eukaryota</taxon>
        <taxon>Metazoa</taxon>
        <taxon>Spiralia</taxon>
        <taxon>Lophotrochozoa</taxon>
        <taxon>Mollusca</taxon>
        <taxon>Gastropoda</taxon>
        <taxon>Caenogastropoda</taxon>
        <taxon>Architaenioglossa</taxon>
        <taxon>Ampullarioidea</taxon>
        <taxon>Ampullariidae</taxon>
        <taxon>Pomacea</taxon>
    </lineage>
</organism>
<feature type="domain" description="C2H2-type" evidence="9">
    <location>
        <begin position="422"/>
        <end position="454"/>
    </location>
</feature>
<feature type="domain" description="C2H2-type" evidence="9">
    <location>
        <begin position="365"/>
        <end position="392"/>
    </location>
</feature>
<protein>
    <recommendedName>
        <fullName evidence="9">C2H2-type domain-containing protein</fullName>
    </recommendedName>
</protein>
<dbReference type="InterPro" id="IPR013087">
    <property type="entry name" value="Znf_C2H2_type"/>
</dbReference>
<dbReference type="PANTHER" id="PTHR24394">
    <property type="entry name" value="ZINC FINGER PROTEIN"/>
    <property type="match status" value="1"/>
</dbReference>
<evidence type="ECO:0000313" key="10">
    <source>
        <dbReference type="EMBL" id="PVD31544.1"/>
    </source>
</evidence>
<dbReference type="Pfam" id="PF13909">
    <property type="entry name" value="zf-H2C2_5"/>
    <property type="match status" value="1"/>
</dbReference>
<dbReference type="GO" id="GO:0000981">
    <property type="term" value="F:DNA-binding transcription factor activity, RNA polymerase II-specific"/>
    <property type="evidence" value="ECO:0007669"/>
    <property type="project" value="TreeGrafter"/>
</dbReference>
<dbReference type="Pfam" id="PF00096">
    <property type="entry name" value="zf-C2H2"/>
    <property type="match status" value="1"/>
</dbReference>
<feature type="domain" description="C2H2-type" evidence="9">
    <location>
        <begin position="337"/>
        <end position="364"/>
    </location>
</feature>
<evidence type="ECO:0000256" key="4">
    <source>
        <dbReference type="ARBA" id="ARBA00022771"/>
    </source>
</evidence>
<dbReference type="PANTHER" id="PTHR24394:SF29">
    <property type="entry name" value="MYONEURIN"/>
    <property type="match status" value="1"/>
</dbReference>
<dbReference type="SUPFAM" id="SSF57667">
    <property type="entry name" value="beta-beta-alpha zinc fingers"/>
    <property type="match status" value="3"/>
</dbReference>
<dbReference type="PROSITE" id="PS00028">
    <property type="entry name" value="ZINC_FINGER_C2H2_1"/>
    <property type="match status" value="3"/>
</dbReference>
<keyword evidence="3" id="KW-0677">Repeat</keyword>
<gene>
    <name evidence="10" type="ORF">C0Q70_06957</name>
</gene>
<evidence type="ECO:0000256" key="2">
    <source>
        <dbReference type="ARBA" id="ARBA00022723"/>
    </source>
</evidence>
<accession>A0A2T7PDP9</accession>
<comment type="caution">
    <text evidence="10">The sequence shown here is derived from an EMBL/GenBank/DDBJ whole genome shotgun (WGS) entry which is preliminary data.</text>
</comment>
<feature type="region of interest" description="Disordered" evidence="8">
    <location>
        <begin position="99"/>
        <end position="133"/>
    </location>
</feature>
<feature type="region of interest" description="Disordered" evidence="8">
    <location>
        <begin position="450"/>
        <end position="483"/>
    </location>
</feature>
<feature type="domain" description="C2H2-type" evidence="9">
    <location>
        <begin position="191"/>
        <end position="219"/>
    </location>
</feature>
<dbReference type="Proteomes" id="UP000245119">
    <property type="component" value="Linkage Group LG4"/>
</dbReference>
<evidence type="ECO:0000256" key="3">
    <source>
        <dbReference type="ARBA" id="ARBA00022737"/>
    </source>
</evidence>
<evidence type="ECO:0000256" key="7">
    <source>
        <dbReference type="PROSITE-ProRule" id="PRU00042"/>
    </source>
</evidence>
<feature type="compositionally biased region" description="Low complexity" evidence="8">
    <location>
        <begin position="454"/>
        <end position="468"/>
    </location>
</feature>
<keyword evidence="4 7" id="KW-0863">Zinc-finger</keyword>
<dbReference type="FunFam" id="3.30.160.60:FF:000882">
    <property type="entry name" value="Predicted gene, 21060"/>
    <property type="match status" value="1"/>
</dbReference>
<dbReference type="GO" id="GO:0008270">
    <property type="term" value="F:zinc ion binding"/>
    <property type="evidence" value="ECO:0007669"/>
    <property type="project" value="UniProtKB-KW"/>
</dbReference>
<evidence type="ECO:0000256" key="8">
    <source>
        <dbReference type="SAM" id="MobiDB-lite"/>
    </source>
</evidence>
<evidence type="ECO:0000259" key="9">
    <source>
        <dbReference type="PROSITE" id="PS50157"/>
    </source>
</evidence>
<keyword evidence="6" id="KW-0539">Nucleus</keyword>
<dbReference type="PROSITE" id="PS50157">
    <property type="entry name" value="ZINC_FINGER_C2H2_2"/>
    <property type="match status" value="5"/>
</dbReference>
<feature type="compositionally biased region" description="Gly residues" evidence="8">
    <location>
        <begin position="469"/>
        <end position="479"/>
    </location>
</feature>
<evidence type="ECO:0000256" key="5">
    <source>
        <dbReference type="ARBA" id="ARBA00022833"/>
    </source>
</evidence>
<reference evidence="10 11" key="1">
    <citation type="submission" date="2018-04" db="EMBL/GenBank/DDBJ databases">
        <title>The genome of golden apple snail Pomacea canaliculata provides insight into stress tolerance and invasive adaptation.</title>
        <authorList>
            <person name="Liu C."/>
            <person name="Liu B."/>
            <person name="Ren Y."/>
            <person name="Zhang Y."/>
            <person name="Wang H."/>
            <person name="Li S."/>
            <person name="Jiang F."/>
            <person name="Yin L."/>
            <person name="Zhang G."/>
            <person name="Qian W."/>
            <person name="Fan W."/>
        </authorList>
    </citation>
    <scope>NUCLEOTIDE SEQUENCE [LARGE SCALE GENOMIC DNA]</scope>
    <source>
        <strain evidence="10">SZHN2017</strain>
        <tissue evidence="10">Muscle</tissue>
    </source>
</reference>
<dbReference type="InterPro" id="IPR036236">
    <property type="entry name" value="Znf_C2H2_sf"/>
</dbReference>
<evidence type="ECO:0000313" key="11">
    <source>
        <dbReference type="Proteomes" id="UP000245119"/>
    </source>
</evidence>
<dbReference type="OrthoDB" id="6110551at2759"/>
<name>A0A2T7PDP9_POMCA</name>
<feature type="compositionally biased region" description="Polar residues" evidence="8">
    <location>
        <begin position="512"/>
        <end position="521"/>
    </location>
</feature>
<dbReference type="AlphaFoldDB" id="A0A2T7PDP9"/>
<dbReference type="GO" id="GO:0005634">
    <property type="term" value="C:nucleus"/>
    <property type="evidence" value="ECO:0007669"/>
    <property type="project" value="UniProtKB-SubCell"/>
</dbReference>
<evidence type="ECO:0000256" key="1">
    <source>
        <dbReference type="ARBA" id="ARBA00004123"/>
    </source>
</evidence>
<feature type="compositionally biased region" description="Low complexity" evidence="8">
    <location>
        <begin position="113"/>
        <end position="133"/>
    </location>
</feature>
<keyword evidence="2" id="KW-0479">Metal-binding</keyword>
<dbReference type="EMBL" id="PZQS01000004">
    <property type="protein sequence ID" value="PVD31544.1"/>
    <property type="molecule type" value="Genomic_DNA"/>
</dbReference>
<feature type="domain" description="C2H2-type" evidence="9">
    <location>
        <begin position="309"/>
        <end position="336"/>
    </location>
</feature>
<feature type="region of interest" description="Disordered" evidence="8">
    <location>
        <begin position="512"/>
        <end position="560"/>
    </location>
</feature>
<proteinExistence type="predicted"/>
<dbReference type="SMART" id="SM00355">
    <property type="entry name" value="ZnF_C2H2"/>
    <property type="match status" value="7"/>
</dbReference>
<evidence type="ECO:0000256" key="6">
    <source>
        <dbReference type="ARBA" id="ARBA00023242"/>
    </source>
</evidence>